<evidence type="ECO:0000256" key="1">
    <source>
        <dbReference type="ARBA" id="ARBA00004141"/>
    </source>
</evidence>
<feature type="compositionally biased region" description="Basic and acidic residues" evidence="5">
    <location>
        <begin position="570"/>
        <end position="582"/>
    </location>
</feature>
<protein>
    <submittedName>
        <fullName evidence="8">TPT-domain-containing protein</fullName>
    </submittedName>
</protein>
<feature type="domain" description="Sugar phosphate transporter" evidence="7">
    <location>
        <begin position="143"/>
        <end position="453"/>
    </location>
</feature>
<sequence length="625" mass="67990">MATTYPPVSSSSTSSAPLHPHHSLGRSSEDSFDSDQDVEASAYDRGLEAKEAPLYDEEDPYPGAEIAAATSTPSTAKTSATQSGSQARGHRRSSSAAVAGDPLSLDATSSGFRHDRSRAEMNRLMGKPGRIRSKEDFGKRAVVIGCLIASWYTFSTLISVYNKWMFDPKERNFPYPVFVTSLHMLAQFSIASSLILLLDRTGRLQLVPRTPEGRRRRPSGRDWISKVVPCALASALDIGLSNTSLKSISLTLYTMCKSSNLVFVLAFAFLFGLERIRWNLVGVITVITIGVIMMVAAETELVLIGAIQVLLASMMGGLRWALTQMLLEKEKLGMNNPVAAIFWLCPIMAVLLFFTGPMVEDWRAMWNSPELAGGFARTLKTFLLFLAPGVLAFCMSLSEYALIQRTSVVTLSVAGILKEILTVLIASSIFDDRLTPVNITGLCIAISGIAAYNYIKYKGLNDEDGGGVREGGAPGEGYERAATTEQEWERSGRVASGGREGFIDGEEGDPDSSEVLFERPEDSALPNAASSAFPKKGLRPGSHSGTGLEEGYSLSSSPAQHPLASMAQSEEEKRRERREEAARRKRREEADMDGWDNSGFQTSGNGLHYADGDDEEEDGALDSRR</sequence>
<feature type="transmembrane region" description="Helical" evidence="6">
    <location>
        <begin position="173"/>
        <end position="198"/>
    </location>
</feature>
<evidence type="ECO:0000313" key="9">
    <source>
        <dbReference type="Proteomes" id="UP000245942"/>
    </source>
</evidence>
<feature type="compositionally biased region" description="Acidic residues" evidence="5">
    <location>
        <begin position="503"/>
        <end position="512"/>
    </location>
</feature>
<feature type="transmembrane region" description="Helical" evidence="6">
    <location>
        <begin position="223"/>
        <end position="240"/>
    </location>
</feature>
<feature type="transmembrane region" description="Helical" evidence="6">
    <location>
        <begin position="302"/>
        <end position="322"/>
    </location>
</feature>
<feature type="compositionally biased region" description="Low complexity" evidence="5">
    <location>
        <begin position="1"/>
        <end position="18"/>
    </location>
</feature>
<dbReference type="Proteomes" id="UP000245942">
    <property type="component" value="Unassembled WGS sequence"/>
</dbReference>
<name>A0A316UCN8_9BASI</name>
<reference evidence="8 9" key="1">
    <citation type="journal article" date="2018" name="Mol. Biol. Evol.">
        <title>Broad Genomic Sampling Reveals a Smut Pathogenic Ancestry of the Fungal Clade Ustilaginomycotina.</title>
        <authorList>
            <person name="Kijpornyongpan T."/>
            <person name="Mondo S.J."/>
            <person name="Barry K."/>
            <person name="Sandor L."/>
            <person name="Lee J."/>
            <person name="Lipzen A."/>
            <person name="Pangilinan J."/>
            <person name="LaButti K."/>
            <person name="Hainaut M."/>
            <person name="Henrissat B."/>
            <person name="Grigoriev I.V."/>
            <person name="Spatafora J.W."/>
            <person name="Aime M.C."/>
        </authorList>
    </citation>
    <scope>NUCLEOTIDE SEQUENCE [LARGE SCALE GENOMIC DNA]</scope>
    <source>
        <strain evidence="8 9">MCA 4718</strain>
    </source>
</reference>
<feature type="region of interest" description="Disordered" evidence="5">
    <location>
        <begin position="465"/>
        <end position="625"/>
    </location>
</feature>
<feature type="transmembrane region" description="Helical" evidence="6">
    <location>
        <begin position="374"/>
        <end position="396"/>
    </location>
</feature>
<evidence type="ECO:0000313" key="8">
    <source>
        <dbReference type="EMBL" id="PWN22181.1"/>
    </source>
</evidence>
<dbReference type="InterPro" id="IPR050186">
    <property type="entry name" value="TPT_transporter"/>
</dbReference>
<accession>A0A316UCN8</accession>
<keyword evidence="2 6" id="KW-0812">Transmembrane</keyword>
<evidence type="ECO:0000256" key="6">
    <source>
        <dbReference type="SAM" id="Phobius"/>
    </source>
</evidence>
<evidence type="ECO:0000259" key="7">
    <source>
        <dbReference type="Pfam" id="PF03151"/>
    </source>
</evidence>
<keyword evidence="9" id="KW-1185">Reference proteome</keyword>
<feature type="region of interest" description="Disordered" evidence="5">
    <location>
        <begin position="1"/>
        <end position="116"/>
    </location>
</feature>
<feature type="compositionally biased region" description="Acidic residues" evidence="5">
    <location>
        <begin position="612"/>
        <end position="625"/>
    </location>
</feature>
<feature type="compositionally biased region" description="Low complexity" evidence="5">
    <location>
        <begin position="67"/>
        <end position="83"/>
    </location>
</feature>
<dbReference type="RefSeq" id="XP_025349341.1">
    <property type="nucleotide sequence ID" value="XM_025491886.1"/>
</dbReference>
<dbReference type="GeneID" id="37013620"/>
<dbReference type="PANTHER" id="PTHR11132">
    <property type="entry name" value="SOLUTE CARRIER FAMILY 35"/>
    <property type="match status" value="1"/>
</dbReference>
<evidence type="ECO:0000256" key="3">
    <source>
        <dbReference type="ARBA" id="ARBA00022989"/>
    </source>
</evidence>
<dbReference type="Pfam" id="PF03151">
    <property type="entry name" value="TPT"/>
    <property type="match status" value="1"/>
</dbReference>
<dbReference type="InterPro" id="IPR004853">
    <property type="entry name" value="Sugar_P_trans_dom"/>
</dbReference>
<feature type="transmembrane region" description="Helical" evidence="6">
    <location>
        <begin position="252"/>
        <end position="271"/>
    </location>
</feature>
<dbReference type="OrthoDB" id="18894at2759"/>
<keyword evidence="4 6" id="KW-0472">Membrane</keyword>
<dbReference type="SUPFAM" id="SSF103481">
    <property type="entry name" value="Multidrug resistance efflux transporter EmrE"/>
    <property type="match status" value="2"/>
</dbReference>
<keyword evidence="3 6" id="KW-1133">Transmembrane helix</keyword>
<dbReference type="STRING" id="1684307.A0A316UCN8"/>
<proteinExistence type="predicted"/>
<feature type="transmembrane region" description="Helical" evidence="6">
    <location>
        <begin position="408"/>
        <end position="430"/>
    </location>
</feature>
<feature type="transmembrane region" description="Helical" evidence="6">
    <location>
        <begin position="141"/>
        <end position="161"/>
    </location>
</feature>
<dbReference type="EMBL" id="KZ819323">
    <property type="protein sequence ID" value="PWN22181.1"/>
    <property type="molecule type" value="Genomic_DNA"/>
</dbReference>
<organism evidence="8 9">
    <name type="scientific">Pseudomicrostroma glucosiphilum</name>
    <dbReference type="NCBI Taxonomy" id="1684307"/>
    <lineage>
        <taxon>Eukaryota</taxon>
        <taxon>Fungi</taxon>
        <taxon>Dikarya</taxon>
        <taxon>Basidiomycota</taxon>
        <taxon>Ustilaginomycotina</taxon>
        <taxon>Exobasidiomycetes</taxon>
        <taxon>Microstromatales</taxon>
        <taxon>Microstromatales incertae sedis</taxon>
        <taxon>Pseudomicrostroma</taxon>
    </lineage>
</organism>
<dbReference type="GO" id="GO:0016020">
    <property type="term" value="C:membrane"/>
    <property type="evidence" value="ECO:0007669"/>
    <property type="project" value="UniProtKB-SubCell"/>
</dbReference>
<feature type="transmembrane region" description="Helical" evidence="6">
    <location>
        <begin position="436"/>
        <end position="455"/>
    </location>
</feature>
<feature type="transmembrane region" description="Helical" evidence="6">
    <location>
        <begin position="334"/>
        <end position="354"/>
    </location>
</feature>
<gene>
    <name evidence="8" type="ORF">BCV69DRAFT_281185</name>
</gene>
<dbReference type="AlphaFoldDB" id="A0A316UCN8"/>
<feature type="transmembrane region" description="Helical" evidence="6">
    <location>
        <begin position="278"/>
        <end position="296"/>
    </location>
</feature>
<evidence type="ECO:0000256" key="4">
    <source>
        <dbReference type="ARBA" id="ARBA00023136"/>
    </source>
</evidence>
<evidence type="ECO:0000256" key="5">
    <source>
        <dbReference type="SAM" id="MobiDB-lite"/>
    </source>
</evidence>
<evidence type="ECO:0000256" key="2">
    <source>
        <dbReference type="ARBA" id="ARBA00022692"/>
    </source>
</evidence>
<dbReference type="InterPro" id="IPR037185">
    <property type="entry name" value="EmrE-like"/>
</dbReference>
<comment type="subcellular location">
    <subcellularLocation>
        <location evidence="1">Membrane</location>
        <topology evidence="1">Multi-pass membrane protein</topology>
    </subcellularLocation>
</comment>